<feature type="transmembrane region" description="Helical" evidence="1">
    <location>
        <begin position="412"/>
        <end position="432"/>
    </location>
</feature>
<dbReference type="AlphaFoldDB" id="A0A3S1BZ35"/>
<keyword evidence="1" id="KW-1133">Transmembrane helix</keyword>
<dbReference type="PANTHER" id="PTHR23547">
    <property type="entry name" value="MAJOR FACILITATOR SUPERFAMILY DOMAIN, GENERAL SUBSTRATE TRANSPORTER"/>
    <property type="match status" value="1"/>
</dbReference>
<dbReference type="Gene3D" id="1.20.1250.20">
    <property type="entry name" value="MFS general substrate transporter like domains"/>
    <property type="match status" value="2"/>
</dbReference>
<feature type="transmembrane region" description="Helical" evidence="1">
    <location>
        <begin position="377"/>
        <end position="400"/>
    </location>
</feature>
<feature type="transmembrane region" description="Helical" evidence="1">
    <location>
        <begin position="351"/>
        <end position="371"/>
    </location>
</feature>
<reference evidence="2 3" key="1">
    <citation type="journal article" date="2019" name="Genome Biol. Evol.">
        <title>Day and night: Metabolic profiles and evolutionary relationships of six axenic non-marine cyanobacteria.</title>
        <authorList>
            <person name="Will S.E."/>
            <person name="Henke P."/>
            <person name="Boedeker C."/>
            <person name="Huang S."/>
            <person name="Brinkmann H."/>
            <person name="Rohde M."/>
            <person name="Jarek M."/>
            <person name="Friedl T."/>
            <person name="Seufert S."/>
            <person name="Schumacher M."/>
            <person name="Overmann J."/>
            <person name="Neumann-Schaal M."/>
            <person name="Petersen J."/>
        </authorList>
    </citation>
    <scope>NUCLEOTIDE SEQUENCE [LARGE SCALE GENOMIC DNA]</scope>
    <source>
        <strain evidence="2 3">SAG 1403-4b</strain>
    </source>
</reference>
<dbReference type="Proteomes" id="UP000276103">
    <property type="component" value="Unassembled WGS sequence"/>
</dbReference>
<proteinExistence type="predicted"/>
<organism evidence="2 3">
    <name type="scientific">Trichormus variabilis SAG 1403-4b</name>
    <dbReference type="NCBI Taxonomy" id="447716"/>
    <lineage>
        <taxon>Bacteria</taxon>
        <taxon>Bacillati</taxon>
        <taxon>Cyanobacteriota</taxon>
        <taxon>Cyanophyceae</taxon>
        <taxon>Nostocales</taxon>
        <taxon>Nostocaceae</taxon>
        <taxon>Trichormus</taxon>
    </lineage>
</organism>
<name>A0A3S1BZ35_ANAVA</name>
<feature type="transmembrane region" description="Helical" evidence="1">
    <location>
        <begin position="236"/>
        <end position="257"/>
    </location>
</feature>
<accession>A0A3S1BZ35</accession>
<evidence type="ECO:0000313" key="3">
    <source>
        <dbReference type="Proteomes" id="UP000276103"/>
    </source>
</evidence>
<feature type="transmembrane region" description="Helical" evidence="1">
    <location>
        <begin position="278"/>
        <end position="302"/>
    </location>
</feature>
<dbReference type="Pfam" id="PF07690">
    <property type="entry name" value="MFS_1"/>
    <property type="match status" value="1"/>
</dbReference>
<protein>
    <submittedName>
        <fullName evidence="2">MFS transporter</fullName>
    </submittedName>
</protein>
<feature type="transmembrane region" description="Helical" evidence="1">
    <location>
        <begin position="43"/>
        <end position="61"/>
    </location>
</feature>
<dbReference type="SUPFAM" id="SSF103473">
    <property type="entry name" value="MFS general substrate transporter"/>
    <property type="match status" value="1"/>
</dbReference>
<gene>
    <name evidence="2" type="ORF">DSM107003_50850</name>
</gene>
<keyword evidence="1" id="KW-0812">Transmembrane</keyword>
<dbReference type="InterPro" id="IPR011701">
    <property type="entry name" value="MFS"/>
</dbReference>
<feature type="transmembrane region" description="Helical" evidence="1">
    <location>
        <begin position="438"/>
        <end position="458"/>
    </location>
</feature>
<keyword evidence="3" id="KW-1185">Reference proteome</keyword>
<comment type="caution">
    <text evidence="2">The sequence shown here is derived from an EMBL/GenBank/DDBJ whole genome shotgun (WGS) entry which is preliminary data.</text>
</comment>
<feature type="transmembrane region" description="Helical" evidence="1">
    <location>
        <begin position="159"/>
        <end position="177"/>
    </location>
</feature>
<sequence length="477" mass="52472">MVWKGWDFVSTPDEFFSRRGGHLHGRVSRLVQSVRHAEARREFLDFSVCIYNFALLIMTATTSSSANLKNYALVTLAYWGFTITDGALRMLVLLYFNKIGYTPLQIASLFLFYEVFGIVTNFLGGWIGSQFGLKVTLYTGIGLQIFSLVMLSWLNPNWVQWVAVLYVMVAQAFSGIAKDLTKMSTKSAIRLVVPQDAQSSLFKWVAVLTGSKNALKGVGFFVGSAILSLFGFVNSLLIMASGLFLIMFTGLMLPKGMGKIKKKVKFSQLFSKSQEINILSAARFFLFGSRDVWFVVALPVFLRETLGWSFYQVGGFLACWVIGYGIIQFLAPTLIQRFGSGRPPQSQTIQFWTFTLTAVPCAIALALQIGLPANLVIISGLLIFGVVFAFNSAVHSYLVLAFTDDDKVALNVGFYYMANSGGRLAGTVLSGLVYQFSGLVGCLWTSAFFVLAAALVSLKLPNPQPSQNIAWKAGDGD</sequence>
<dbReference type="GO" id="GO:0022857">
    <property type="term" value="F:transmembrane transporter activity"/>
    <property type="evidence" value="ECO:0007669"/>
    <property type="project" value="InterPro"/>
</dbReference>
<dbReference type="InterPro" id="IPR036259">
    <property type="entry name" value="MFS_trans_sf"/>
</dbReference>
<feature type="transmembrane region" description="Helical" evidence="1">
    <location>
        <begin position="308"/>
        <end position="330"/>
    </location>
</feature>
<dbReference type="InterPro" id="IPR047769">
    <property type="entry name" value="MFS_ArsJ"/>
</dbReference>
<evidence type="ECO:0000256" key="1">
    <source>
        <dbReference type="SAM" id="Phobius"/>
    </source>
</evidence>
<dbReference type="EMBL" id="RSCM01000030">
    <property type="protein sequence ID" value="RUS92387.1"/>
    <property type="molecule type" value="Genomic_DNA"/>
</dbReference>
<dbReference type="NCBIfam" id="NF033734">
    <property type="entry name" value="MFS_ArsJ"/>
    <property type="match status" value="1"/>
</dbReference>
<evidence type="ECO:0000313" key="2">
    <source>
        <dbReference type="EMBL" id="RUS92387.1"/>
    </source>
</evidence>
<dbReference type="PANTHER" id="PTHR23547:SF1">
    <property type="entry name" value="MAJOR FACILITATOR SUPERFAMILY MFS_1"/>
    <property type="match status" value="1"/>
</dbReference>
<feature type="transmembrane region" description="Helical" evidence="1">
    <location>
        <begin position="73"/>
        <end position="96"/>
    </location>
</feature>
<feature type="transmembrane region" description="Helical" evidence="1">
    <location>
        <begin position="102"/>
        <end position="123"/>
    </location>
</feature>
<keyword evidence="1" id="KW-0472">Membrane</keyword>